<dbReference type="EMBL" id="JANSUY010000005">
    <property type="protein sequence ID" value="MCR9015348.1"/>
    <property type="molecule type" value="Genomic_DNA"/>
</dbReference>
<comment type="caution">
    <text evidence="9">The sequence shown here is derived from an EMBL/GenBank/DDBJ whole genome shotgun (WGS) entry which is preliminary data.</text>
</comment>
<feature type="transmembrane region" description="Helical" evidence="6">
    <location>
        <begin position="285"/>
        <end position="311"/>
    </location>
</feature>
<dbReference type="PANTHER" id="PTHR30572:SF18">
    <property type="entry name" value="ABC-TYPE MACROLIDE FAMILY EXPORT SYSTEM PERMEASE COMPONENT 2"/>
    <property type="match status" value="1"/>
</dbReference>
<accession>A0A9X2T071</accession>
<name>A0A9X2T071_9BACT</name>
<proteinExistence type="predicted"/>
<evidence type="ECO:0000256" key="2">
    <source>
        <dbReference type="ARBA" id="ARBA00022475"/>
    </source>
</evidence>
<sequence>MWKNYLKIGFRNLLKNKTYTAINLLGLTIGVASTVLLFFYIQHQLSFDDFHHSKDSVYRVLSTYKNGVEVTKSSGIPLALKPVMEENFGSEMIFTNVVSNNFLSKVEGGEGFNQSVMMVSPAFFEMFSFKMRNGSYPKSSEMRADIILSESTSKKYFGDEDPVGKNLLIRLANDFVSFNVAGVIEDAPANSSLTYELLMLDTNADILYTAEQREHWYMVFGDGYIMVKEPAQGKIFEEAMQAYIKRLFTDREDPIDYTFSLQPLSDIHMNTDIPEGTASVLNPRILWILGAIGLLIILIACINFTTMAIGNSAGRAKEVGVRKSMGAGSGQLFGQFMAESVLITFASLGLGILLAIFFLPTFNKLMDTGLAISFLPVQVFIILGLGVFIALLAGFYPAVFLTSFKPVEVLKSNMSLKFGKQGLRLTLLGFQFFISIFLITCTLVMYRQMKTIENHELGINHTAILQINVPPPASQGLGDFINKGFEYGQVFKNEVQKMSEVEKVAMATSMYGDNAWFSAGFDTPEDKNIEFRINIVDENFADIFGLDFIEGRNFMASIPSDRTGGFILNESMRTALGWDSVFGNSLESKRGFPENRAIGLVKDFHFESLYREVSPAIMILSHDNFFPGLHSLMMNEQMNPKIFVKIQSKDIPATVSKINGIWKAVYGSDPFNYSFLDDTIANQYTQDQSLRTLVSIAAILAIIIAGLGLFAMASLTIASRIKEIGIRKVLGATTMEISMLFNKQFLSITVIGIILALPVSYYMMQQWLNDFAVKTQMSIWIFIVAIFIGILFSVFIVSAQTIKSSWSNPVKSLKSD</sequence>
<feature type="transmembrane region" description="Helical" evidence="6">
    <location>
        <begin position="332"/>
        <end position="359"/>
    </location>
</feature>
<feature type="transmembrane region" description="Helical" evidence="6">
    <location>
        <begin position="21"/>
        <end position="41"/>
    </location>
</feature>
<keyword evidence="10" id="KW-1185">Reference proteome</keyword>
<feature type="domain" description="ABC3 transporter permease C-terminal" evidence="7">
    <location>
        <begin position="696"/>
        <end position="809"/>
    </location>
</feature>
<evidence type="ECO:0000256" key="5">
    <source>
        <dbReference type="ARBA" id="ARBA00023136"/>
    </source>
</evidence>
<keyword evidence="2" id="KW-1003">Cell membrane</keyword>
<evidence type="ECO:0000256" key="4">
    <source>
        <dbReference type="ARBA" id="ARBA00022989"/>
    </source>
</evidence>
<evidence type="ECO:0000256" key="6">
    <source>
        <dbReference type="SAM" id="Phobius"/>
    </source>
</evidence>
<feature type="transmembrane region" description="Helical" evidence="6">
    <location>
        <begin position="779"/>
        <end position="799"/>
    </location>
</feature>
<dbReference type="GO" id="GO:0022857">
    <property type="term" value="F:transmembrane transporter activity"/>
    <property type="evidence" value="ECO:0007669"/>
    <property type="project" value="TreeGrafter"/>
</dbReference>
<keyword evidence="5 6" id="KW-0472">Membrane</keyword>
<dbReference type="RefSeq" id="WP_258423205.1">
    <property type="nucleotide sequence ID" value="NZ_JANSUY010000005.1"/>
</dbReference>
<evidence type="ECO:0000256" key="3">
    <source>
        <dbReference type="ARBA" id="ARBA00022692"/>
    </source>
</evidence>
<dbReference type="AlphaFoldDB" id="A0A9X2T071"/>
<evidence type="ECO:0000256" key="1">
    <source>
        <dbReference type="ARBA" id="ARBA00004651"/>
    </source>
</evidence>
<organism evidence="9 10">
    <name type="scientific">Aquiflexum gelatinilyticum</name>
    <dbReference type="NCBI Taxonomy" id="2961943"/>
    <lineage>
        <taxon>Bacteria</taxon>
        <taxon>Pseudomonadati</taxon>
        <taxon>Bacteroidota</taxon>
        <taxon>Cytophagia</taxon>
        <taxon>Cytophagales</taxon>
        <taxon>Cyclobacteriaceae</taxon>
        <taxon>Aquiflexum</taxon>
    </lineage>
</organism>
<reference evidence="9" key="1">
    <citation type="submission" date="2022-08" db="EMBL/GenBank/DDBJ databases">
        <authorList>
            <person name="Zhang D."/>
        </authorList>
    </citation>
    <scope>NUCLEOTIDE SEQUENCE</scope>
    <source>
        <strain evidence="9">XJ19-11</strain>
    </source>
</reference>
<feature type="transmembrane region" description="Helical" evidence="6">
    <location>
        <begin position="425"/>
        <end position="446"/>
    </location>
</feature>
<evidence type="ECO:0000259" key="7">
    <source>
        <dbReference type="Pfam" id="PF02687"/>
    </source>
</evidence>
<feature type="transmembrane region" description="Helical" evidence="6">
    <location>
        <begin position="693"/>
        <end position="718"/>
    </location>
</feature>
<dbReference type="InterPro" id="IPR025857">
    <property type="entry name" value="MacB_PCD"/>
</dbReference>
<evidence type="ECO:0000313" key="10">
    <source>
        <dbReference type="Proteomes" id="UP001142175"/>
    </source>
</evidence>
<keyword evidence="3 6" id="KW-0812">Transmembrane</keyword>
<dbReference type="InterPro" id="IPR003838">
    <property type="entry name" value="ABC3_permease_C"/>
</dbReference>
<evidence type="ECO:0000259" key="8">
    <source>
        <dbReference type="Pfam" id="PF12704"/>
    </source>
</evidence>
<dbReference type="InterPro" id="IPR050250">
    <property type="entry name" value="Macrolide_Exporter_MacB"/>
</dbReference>
<dbReference type="Pfam" id="PF02687">
    <property type="entry name" value="FtsX"/>
    <property type="match status" value="2"/>
</dbReference>
<dbReference type="Proteomes" id="UP001142175">
    <property type="component" value="Unassembled WGS sequence"/>
</dbReference>
<feature type="transmembrane region" description="Helical" evidence="6">
    <location>
        <begin position="379"/>
        <end position="404"/>
    </location>
</feature>
<feature type="domain" description="ABC3 transporter permease C-terminal" evidence="7">
    <location>
        <begin position="291"/>
        <end position="403"/>
    </location>
</feature>
<gene>
    <name evidence="9" type="ORF">NU887_09900</name>
</gene>
<dbReference type="Pfam" id="PF12704">
    <property type="entry name" value="MacB_PCD"/>
    <property type="match status" value="1"/>
</dbReference>
<feature type="domain" description="MacB-like periplasmic core" evidence="8">
    <location>
        <begin position="20"/>
        <end position="241"/>
    </location>
</feature>
<dbReference type="PANTHER" id="PTHR30572">
    <property type="entry name" value="MEMBRANE COMPONENT OF TRANSPORTER-RELATED"/>
    <property type="match status" value="1"/>
</dbReference>
<protein>
    <submittedName>
        <fullName evidence="9">ABC transporter permease</fullName>
    </submittedName>
</protein>
<evidence type="ECO:0000313" key="9">
    <source>
        <dbReference type="EMBL" id="MCR9015348.1"/>
    </source>
</evidence>
<feature type="transmembrane region" description="Helical" evidence="6">
    <location>
        <begin position="745"/>
        <end position="764"/>
    </location>
</feature>
<dbReference type="GO" id="GO:0005886">
    <property type="term" value="C:plasma membrane"/>
    <property type="evidence" value="ECO:0007669"/>
    <property type="project" value="UniProtKB-SubCell"/>
</dbReference>
<keyword evidence="4 6" id="KW-1133">Transmembrane helix</keyword>
<comment type="subcellular location">
    <subcellularLocation>
        <location evidence="1">Cell membrane</location>
        <topology evidence="1">Multi-pass membrane protein</topology>
    </subcellularLocation>
</comment>